<reference evidence="5 6" key="1">
    <citation type="submission" date="2024-05" db="EMBL/GenBank/DDBJ databases">
        <authorList>
            <person name="Wallberg A."/>
        </authorList>
    </citation>
    <scope>NUCLEOTIDE SEQUENCE [LARGE SCALE GENOMIC DNA]</scope>
</reference>
<keyword evidence="1" id="KW-0677">Repeat</keyword>
<keyword evidence="4" id="KW-0812">Transmembrane</keyword>
<dbReference type="EMBL" id="CAXKWB010001344">
    <property type="protein sequence ID" value="CAL4064062.1"/>
    <property type="molecule type" value="Genomic_DNA"/>
</dbReference>
<feature type="repeat" description="ANK" evidence="3">
    <location>
        <begin position="134"/>
        <end position="166"/>
    </location>
</feature>
<evidence type="ECO:0000256" key="4">
    <source>
        <dbReference type="SAM" id="Phobius"/>
    </source>
</evidence>
<keyword evidence="2 3" id="KW-0040">ANK repeat</keyword>
<dbReference type="Pfam" id="PF13857">
    <property type="entry name" value="Ank_5"/>
    <property type="match status" value="1"/>
</dbReference>
<feature type="non-terminal residue" evidence="5">
    <location>
        <position position="1"/>
    </location>
</feature>
<dbReference type="GO" id="GO:0070531">
    <property type="term" value="C:BRCA1-A complex"/>
    <property type="evidence" value="ECO:0007669"/>
    <property type="project" value="TreeGrafter"/>
</dbReference>
<dbReference type="InterPro" id="IPR002110">
    <property type="entry name" value="Ankyrin_rpt"/>
</dbReference>
<name>A0AAV2PVD9_MEGNR</name>
<dbReference type="Gene3D" id="1.25.40.20">
    <property type="entry name" value="Ankyrin repeat-containing domain"/>
    <property type="match status" value="4"/>
</dbReference>
<proteinExistence type="predicted"/>
<dbReference type="PROSITE" id="PS50088">
    <property type="entry name" value="ANK_REPEAT"/>
    <property type="match status" value="6"/>
</dbReference>
<comment type="caution">
    <text evidence="5">The sequence shown here is derived from an EMBL/GenBank/DDBJ whole genome shotgun (WGS) entry which is preliminary data.</text>
</comment>
<dbReference type="GO" id="GO:0031436">
    <property type="term" value="C:BRCA1-BARD1 complex"/>
    <property type="evidence" value="ECO:0007669"/>
    <property type="project" value="TreeGrafter"/>
</dbReference>
<evidence type="ECO:0000256" key="3">
    <source>
        <dbReference type="PROSITE-ProRule" id="PRU00023"/>
    </source>
</evidence>
<organism evidence="5 6">
    <name type="scientific">Meganyctiphanes norvegica</name>
    <name type="common">Northern krill</name>
    <name type="synonym">Thysanopoda norvegica</name>
    <dbReference type="NCBI Taxonomy" id="48144"/>
    <lineage>
        <taxon>Eukaryota</taxon>
        <taxon>Metazoa</taxon>
        <taxon>Ecdysozoa</taxon>
        <taxon>Arthropoda</taxon>
        <taxon>Crustacea</taxon>
        <taxon>Multicrustacea</taxon>
        <taxon>Malacostraca</taxon>
        <taxon>Eumalacostraca</taxon>
        <taxon>Eucarida</taxon>
        <taxon>Euphausiacea</taxon>
        <taxon>Euphausiidae</taxon>
        <taxon>Meganyctiphanes</taxon>
    </lineage>
</organism>
<dbReference type="SMART" id="SM00248">
    <property type="entry name" value="ANK"/>
    <property type="match status" value="10"/>
</dbReference>
<feature type="repeat" description="ANK" evidence="3">
    <location>
        <begin position="341"/>
        <end position="373"/>
    </location>
</feature>
<evidence type="ECO:0000313" key="5">
    <source>
        <dbReference type="EMBL" id="CAL4064062.1"/>
    </source>
</evidence>
<evidence type="ECO:0000256" key="2">
    <source>
        <dbReference type="ARBA" id="ARBA00023043"/>
    </source>
</evidence>
<dbReference type="GO" id="GO:0085020">
    <property type="term" value="P:protein K6-linked ubiquitination"/>
    <property type="evidence" value="ECO:0007669"/>
    <property type="project" value="TreeGrafter"/>
</dbReference>
<dbReference type="SUPFAM" id="SSF48403">
    <property type="entry name" value="Ankyrin repeat"/>
    <property type="match status" value="1"/>
</dbReference>
<feature type="repeat" description="ANK" evidence="3">
    <location>
        <begin position="241"/>
        <end position="273"/>
    </location>
</feature>
<dbReference type="Proteomes" id="UP001497623">
    <property type="component" value="Unassembled WGS sequence"/>
</dbReference>
<dbReference type="PANTHER" id="PTHR24171:SF8">
    <property type="entry name" value="BRCA1-ASSOCIATED RING DOMAIN PROTEIN 1"/>
    <property type="match status" value="1"/>
</dbReference>
<keyword evidence="4" id="KW-0472">Membrane</keyword>
<dbReference type="GO" id="GO:0004842">
    <property type="term" value="F:ubiquitin-protein transferase activity"/>
    <property type="evidence" value="ECO:0007669"/>
    <property type="project" value="TreeGrafter"/>
</dbReference>
<dbReference type="PROSITE" id="PS50297">
    <property type="entry name" value="ANK_REP_REGION"/>
    <property type="match status" value="6"/>
</dbReference>
<feature type="transmembrane region" description="Helical" evidence="4">
    <location>
        <begin position="567"/>
        <end position="591"/>
    </location>
</feature>
<accession>A0AAV2PVD9</accession>
<dbReference type="AlphaFoldDB" id="A0AAV2PVD9"/>
<feature type="repeat" description="ANK" evidence="3">
    <location>
        <begin position="66"/>
        <end position="98"/>
    </location>
</feature>
<gene>
    <name evidence="5" type="ORF">MNOR_LOCUS3814</name>
</gene>
<evidence type="ECO:0000313" key="6">
    <source>
        <dbReference type="Proteomes" id="UP001497623"/>
    </source>
</evidence>
<evidence type="ECO:0000256" key="1">
    <source>
        <dbReference type="ARBA" id="ARBA00022737"/>
    </source>
</evidence>
<dbReference type="InterPro" id="IPR036770">
    <property type="entry name" value="Ankyrin_rpt-contain_sf"/>
</dbReference>
<dbReference type="PANTHER" id="PTHR24171">
    <property type="entry name" value="ANKYRIN REPEAT DOMAIN-CONTAINING PROTEIN 39-RELATED"/>
    <property type="match status" value="1"/>
</dbReference>
<feature type="repeat" description="ANK" evidence="3">
    <location>
        <begin position="274"/>
        <end position="306"/>
    </location>
</feature>
<protein>
    <recommendedName>
        <fullName evidence="7">Ankyrin</fullName>
    </recommendedName>
</protein>
<sequence>GKRLFIAARMGDINKVNQLLESGVSPNNWTDWQAKSALIAAEERHRTEVVMKLIASKADVNHQDHNGDTALHSAVWRFDTDVTKALLEAGAKPDTINSRGFTPLKYASFASNYHAHAVKIFIDAGANPNLQDEFGQAAMHFAVDQNKFEVVKVLLAAQADPHLKTNWGVSPIDIAVDENNTAILDLINTSTNSSKPQTSPGFLRLDLAARQLYEVARSGNLTRVDQLLYQGVSPDAYKDWQGSTCLILAAAKGHTEVVRKLIDAGADVNYKDHHDSTPLHVSVQSHETNMTQMLINAGANPNSQDKWGATPLLITMEVGFHPEILTLLLMAQAEPNMQDKIGVTALHAAVDKNMTETVHQLLEAGASPDIKTKWGKTAIDVAKEAELTFILNLLEGYTTTTTQSTTTSQSTTTTISTTTTLATTTETTSTVASTITTTIPIMDTTVPNKSTKNIKENLHKNTNSIMPTSSTIAYISPFLVTKKVKKTSTSSKAWSLPASNPSTITYQISPLSTIHTVVEIEYPTPTKTNKHHTPSRKNIKINDAVSKLNTPQPSANSSSSSNSGTSFLTGSLYTLLVIGLLVLIIAGILLYRRRIDNKGPPSIYLDARRIFREPIIDAFNSNILTQSLVPSRAASLTPEAPPSH</sequence>
<keyword evidence="6" id="KW-1185">Reference proteome</keyword>
<keyword evidence="4" id="KW-1133">Transmembrane helix</keyword>
<evidence type="ECO:0008006" key="7">
    <source>
        <dbReference type="Google" id="ProtNLM"/>
    </source>
</evidence>
<dbReference type="PRINTS" id="PR01415">
    <property type="entry name" value="ANKYRIN"/>
</dbReference>
<dbReference type="Pfam" id="PF12796">
    <property type="entry name" value="Ank_2"/>
    <property type="match status" value="3"/>
</dbReference>
<feature type="repeat" description="ANK" evidence="3">
    <location>
        <begin position="99"/>
        <end position="133"/>
    </location>
</feature>